<dbReference type="EMBL" id="JAXAFJ010000001">
    <property type="protein sequence ID" value="MDX6804647.1"/>
    <property type="molecule type" value="Genomic_DNA"/>
</dbReference>
<evidence type="ECO:0000313" key="3">
    <source>
        <dbReference type="EMBL" id="MDX6804647.1"/>
    </source>
</evidence>
<dbReference type="PANTHER" id="PTHR34039">
    <property type="entry name" value="UPF0102 PROTEIN YRAN"/>
    <property type="match status" value="1"/>
</dbReference>
<organism evidence="3 4">
    <name type="scientific">Terrihabitans rhizophilus</name>
    <dbReference type="NCBI Taxonomy" id="3092662"/>
    <lineage>
        <taxon>Bacteria</taxon>
        <taxon>Pseudomonadati</taxon>
        <taxon>Pseudomonadota</taxon>
        <taxon>Alphaproteobacteria</taxon>
        <taxon>Hyphomicrobiales</taxon>
        <taxon>Terrihabitans</taxon>
    </lineage>
</organism>
<reference evidence="3 4" key="1">
    <citation type="submission" date="2023-11" db="EMBL/GenBank/DDBJ databases">
        <authorList>
            <person name="Bao R."/>
        </authorList>
    </citation>
    <scope>NUCLEOTIDE SEQUENCE [LARGE SCALE GENOMIC DNA]</scope>
    <source>
        <strain evidence="3 4">PJ23</strain>
    </source>
</reference>
<dbReference type="HAMAP" id="MF_00048">
    <property type="entry name" value="UPF0102"/>
    <property type="match status" value="1"/>
</dbReference>
<dbReference type="NCBIfam" id="NF009151">
    <property type="entry name" value="PRK12497.1-5"/>
    <property type="match status" value="1"/>
</dbReference>
<dbReference type="Proteomes" id="UP001274321">
    <property type="component" value="Unassembled WGS sequence"/>
</dbReference>
<dbReference type="InterPro" id="IPR003509">
    <property type="entry name" value="UPF0102_YraN-like"/>
</dbReference>
<dbReference type="InterPro" id="IPR011335">
    <property type="entry name" value="Restrct_endonuc-II-like"/>
</dbReference>
<evidence type="ECO:0000313" key="4">
    <source>
        <dbReference type="Proteomes" id="UP001274321"/>
    </source>
</evidence>
<dbReference type="InterPro" id="IPR011856">
    <property type="entry name" value="tRNA_endonuc-like_dom_sf"/>
</dbReference>
<keyword evidence="4" id="KW-1185">Reference proteome</keyword>
<protein>
    <recommendedName>
        <fullName evidence="2">UPF0102 protein SCD90_01105</fullName>
    </recommendedName>
</protein>
<comment type="caution">
    <text evidence="3">The sequence shown here is derived from an EMBL/GenBank/DDBJ whole genome shotgun (WGS) entry which is preliminary data.</text>
</comment>
<name>A0ABU4RIJ1_9HYPH</name>
<dbReference type="RefSeq" id="WP_319842770.1">
    <property type="nucleotide sequence ID" value="NZ_JAXAFJ010000001.1"/>
</dbReference>
<dbReference type="PANTHER" id="PTHR34039:SF1">
    <property type="entry name" value="UPF0102 PROTEIN YRAN"/>
    <property type="match status" value="1"/>
</dbReference>
<dbReference type="Gene3D" id="3.40.1350.10">
    <property type="match status" value="1"/>
</dbReference>
<dbReference type="Pfam" id="PF02021">
    <property type="entry name" value="UPF0102"/>
    <property type="match status" value="1"/>
</dbReference>
<comment type="similarity">
    <text evidence="1 2">Belongs to the UPF0102 family.</text>
</comment>
<accession>A0ABU4RIJ1</accession>
<evidence type="ECO:0000256" key="1">
    <source>
        <dbReference type="ARBA" id="ARBA00006738"/>
    </source>
</evidence>
<evidence type="ECO:0000256" key="2">
    <source>
        <dbReference type="HAMAP-Rule" id="MF_00048"/>
    </source>
</evidence>
<proteinExistence type="inferred from homology"/>
<gene>
    <name evidence="3" type="ORF">SCD90_01105</name>
</gene>
<sequence length="123" mass="14014">MTNRAAARQKAYSLGKRAEWMAALLLMLKGYRVVARRYPAPVGEIDLIVRRGRQLVFVEVKARATLEDAAHSIRPSQQARIVRGAEAFLSRHPHFVGYDMRFDAVLVAPRRRPRHLEAAFSSF</sequence>
<dbReference type="SUPFAM" id="SSF52980">
    <property type="entry name" value="Restriction endonuclease-like"/>
    <property type="match status" value="1"/>
</dbReference>